<evidence type="ECO:0000313" key="2">
    <source>
        <dbReference type="Proteomes" id="UP001058974"/>
    </source>
</evidence>
<dbReference type="AlphaFoldDB" id="A0A9D4XDB5"/>
<comment type="caution">
    <text evidence="1">The sequence shown here is derived from an EMBL/GenBank/DDBJ whole genome shotgun (WGS) entry which is preliminary data.</text>
</comment>
<gene>
    <name evidence="1" type="ORF">KIW84_041683</name>
</gene>
<protein>
    <submittedName>
        <fullName evidence="1">Uncharacterized protein</fullName>
    </submittedName>
</protein>
<keyword evidence="2" id="KW-1185">Reference proteome</keyword>
<sequence length="130" mass="14725">MNGLSHARFENKCLKAALEKVLHSKSQNIIELVLSFIKKTITKHSPQKCFTLKDPTRILLIQRQQIPRIVTDTAESVLNPPELPFAAKTVLSDELQLSIQSLLLVWTTSFNSASNRSFSYGRRGFLKVFP</sequence>
<organism evidence="1 2">
    <name type="scientific">Pisum sativum</name>
    <name type="common">Garden pea</name>
    <name type="synonym">Lathyrus oleraceus</name>
    <dbReference type="NCBI Taxonomy" id="3888"/>
    <lineage>
        <taxon>Eukaryota</taxon>
        <taxon>Viridiplantae</taxon>
        <taxon>Streptophyta</taxon>
        <taxon>Embryophyta</taxon>
        <taxon>Tracheophyta</taxon>
        <taxon>Spermatophyta</taxon>
        <taxon>Magnoliopsida</taxon>
        <taxon>eudicotyledons</taxon>
        <taxon>Gunneridae</taxon>
        <taxon>Pentapetalae</taxon>
        <taxon>rosids</taxon>
        <taxon>fabids</taxon>
        <taxon>Fabales</taxon>
        <taxon>Fabaceae</taxon>
        <taxon>Papilionoideae</taxon>
        <taxon>50 kb inversion clade</taxon>
        <taxon>NPAAA clade</taxon>
        <taxon>Hologalegina</taxon>
        <taxon>IRL clade</taxon>
        <taxon>Fabeae</taxon>
        <taxon>Lathyrus</taxon>
    </lineage>
</organism>
<feature type="non-terminal residue" evidence="1">
    <location>
        <position position="1"/>
    </location>
</feature>
<accession>A0A9D4XDB5</accession>
<dbReference type="EMBL" id="JAMSHJ010000004">
    <property type="protein sequence ID" value="KAI5416755.1"/>
    <property type="molecule type" value="Genomic_DNA"/>
</dbReference>
<proteinExistence type="predicted"/>
<dbReference type="Proteomes" id="UP001058974">
    <property type="component" value="Chromosome 4"/>
</dbReference>
<name>A0A9D4XDB5_PEA</name>
<dbReference type="Gramene" id="Psat04G0168300-T1">
    <property type="protein sequence ID" value="KAI5416755.1"/>
    <property type="gene ID" value="KIW84_041683"/>
</dbReference>
<evidence type="ECO:0000313" key="1">
    <source>
        <dbReference type="EMBL" id="KAI5416755.1"/>
    </source>
</evidence>
<reference evidence="1 2" key="1">
    <citation type="journal article" date="2022" name="Nat. Genet.">
        <title>Improved pea reference genome and pan-genome highlight genomic features and evolutionary characteristics.</title>
        <authorList>
            <person name="Yang T."/>
            <person name="Liu R."/>
            <person name="Luo Y."/>
            <person name="Hu S."/>
            <person name="Wang D."/>
            <person name="Wang C."/>
            <person name="Pandey M.K."/>
            <person name="Ge S."/>
            <person name="Xu Q."/>
            <person name="Li N."/>
            <person name="Li G."/>
            <person name="Huang Y."/>
            <person name="Saxena R.K."/>
            <person name="Ji Y."/>
            <person name="Li M."/>
            <person name="Yan X."/>
            <person name="He Y."/>
            <person name="Liu Y."/>
            <person name="Wang X."/>
            <person name="Xiang C."/>
            <person name="Varshney R.K."/>
            <person name="Ding H."/>
            <person name="Gao S."/>
            <person name="Zong X."/>
        </authorList>
    </citation>
    <scope>NUCLEOTIDE SEQUENCE [LARGE SCALE GENOMIC DNA]</scope>
    <source>
        <strain evidence="1 2">cv. Zhongwan 6</strain>
    </source>
</reference>